<reference evidence="1" key="2">
    <citation type="submission" date="2023-05" db="EMBL/GenBank/DDBJ databases">
        <authorList>
            <consortium name="Lawrence Berkeley National Laboratory"/>
            <person name="Steindorff A."/>
            <person name="Hensen N."/>
            <person name="Bonometti L."/>
            <person name="Westerberg I."/>
            <person name="Brannstrom I.O."/>
            <person name="Guillou S."/>
            <person name="Cros-Aarteil S."/>
            <person name="Calhoun S."/>
            <person name="Haridas S."/>
            <person name="Kuo A."/>
            <person name="Mondo S."/>
            <person name="Pangilinan J."/>
            <person name="Riley R."/>
            <person name="Labutti K."/>
            <person name="Andreopoulos B."/>
            <person name="Lipzen A."/>
            <person name="Chen C."/>
            <person name="Yanf M."/>
            <person name="Daum C."/>
            <person name="Ng V."/>
            <person name="Clum A."/>
            <person name="Ohm R."/>
            <person name="Martin F."/>
            <person name="Silar P."/>
            <person name="Natvig D."/>
            <person name="Lalanne C."/>
            <person name="Gautier V."/>
            <person name="Ament-Velasquez S.L."/>
            <person name="Kruys A."/>
            <person name="Hutchinson M.I."/>
            <person name="Powell A.J."/>
            <person name="Barry K."/>
            <person name="Miller A.N."/>
            <person name="Grigoriev I.V."/>
            <person name="Debuchy R."/>
            <person name="Gladieux P."/>
            <person name="Thoren M.H."/>
            <person name="Johannesson H."/>
        </authorList>
    </citation>
    <scope>NUCLEOTIDE SEQUENCE</scope>
    <source>
        <strain evidence="1">CBS 757.83</strain>
    </source>
</reference>
<dbReference type="AlphaFoldDB" id="A0AAN6QGD9"/>
<reference evidence="1" key="1">
    <citation type="journal article" date="2023" name="Mol. Phylogenet. Evol.">
        <title>Genome-scale phylogeny and comparative genomics of the fungal order Sordariales.</title>
        <authorList>
            <person name="Hensen N."/>
            <person name="Bonometti L."/>
            <person name="Westerberg I."/>
            <person name="Brannstrom I.O."/>
            <person name="Guillou S."/>
            <person name="Cros-Aarteil S."/>
            <person name="Calhoun S."/>
            <person name="Haridas S."/>
            <person name="Kuo A."/>
            <person name="Mondo S."/>
            <person name="Pangilinan J."/>
            <person name="Riley R."/>
            <person name="LaButti K."/>
            <person name="Andreopoulos B."/>
            <person name="Lipzen A."/>
            <person name="Chen C."/>
            <person name="Yan M."/>
            <person name="Daum C."/>
            <person name="Ng V."/>
            <person name="Clum A."/>
            <person name="Steindorff A."/>
            <person name="Ohm R.A."/>
            <person name="Martin F."/>
            <person name="Silar P."/>
            <person name="Natvig D.O."/>
            <person name="Lalanne C."/>
            <person name="Gautier V."/>
            <person name="Ament-Velasquez S.L."/>
            <person name="Kruys A."/>
            <person name="Hutchinson M.I."/>
            <person name="Powell A.J."/>
            <person name="Barry K."/>
            <person name="Miller A.N."/>
            <person name="Grigoriev I.V."/>
            <person name="Debuchy R."/>
            <person name="Gladieux P."/>
            <person name="Hiltunen Thoren M."/>
            <person name="Johannesson H."/>
        </authorList>
    </citation>
    <scope>NUCLEOTIDE SEQUENCE</scope>
    <source>
        <strain evidence="1">CBS 757.83</strain>
    </source>
</reference>
<dbReference type="EMBL" id="MU863624">
    <property type="protein sequence ID" value="KAK4106921.1"/>
    <property type="molecule type" value="Genomic_DNA"/>
</dbReference>
<comment type="caution">
    <text evidence="1">The sequence shown here is derived from an EMBL/GenBank/DDBJ whole genome shotgun (WGS) entry which is preliminary data.</text>
</comment>
<keyword evidence="2" id="KW-1185">Reference proteome</keyword>
<proteinExistence type="predicted"/>
<accession>A0AAN6QGD9</accession>
<gene>
    <name evidence="1" type="ORF">N658DRAFT_491542</name>
</gene>
<evidence type="ECO:0000313" key="2">
    <source>
        <dbReference type="Proteomes" id="UP001305647"/>
    </source>
</evidence>
<protein>
    <submittedName>
        <fullName evidence="1">Uncharacterized protein</fullName>
    </submittedName>
</protein>
<organism evidence="1 2">
    <name type="scientific">Parathielavia hyrcaniae</name>
    <dbReference type="NCBI Taxonomy" id="113614"/>
    <lineage>
        <taxon>Eukaryota</taxon>
        <taxon>Fungi</taxon>
        <taxon>Dikarya</taxon>
        <taxon>Ascomycota</taxon>
        <taxon>Pezizomycotina</taxon>
        <taxon>Sordariomycetes</taxon>
        <taxon>Sordariomycetidae</taxon>
        <taxon>Sordariales</taxon>
        <taxon>Chaetomiaceae</taxon>
        <taxon>Parathielavia</taxon>
    </lineage>
</organism>
<sequence length="78" mass="8546">MPSATTPSPTPPTTSVLPPLAARQVVAAKLTALTAHPQMQPRRRHRTLFHILDFAMRTDYVLSELDNIEAGPPLQHPA</sequence>
<name>A0AAN6QGD9_9PEZI</name>
<evidence type="ECO:0000313" key="1">
    <source>
        <dbReference type="EMBL" id="KAK4106921.1"/>
    </source>
</evidence>
<dbReference type="Proteomes" id="UP001305647">
    <property type="component" value="Unassembled WGS sequence"/>
</dbReference>